<organism evidence="2 3">
    <name type="scientific">Lasiosphaeria hispida</name>
    <dbReference type="NCBI Taxonomy" id="260671"/>
    <lineage>
        <taxon>Eukaryota</taxon>
        <taxon>Fungi</taxon>
        <taxon>Dikarya</taxon>
        <taxon>Ascomycota</taxon>
        <taxon>Pezizomycotina</taxon>
        <taxon>Sordariomycetes</taxon>
        <taxon>Sordariomycetidae</taxon>
        <taxon>Sordariales</taxon>
        <taxon>Lasiosphaeriaceae</taxon>
        <taxon>Lasiosphaeria</taxon>
    </lineage>
</organism>
<comment type="caution">
    <text evidence="2">The sequence shown here is derived from an EMBL/GenBank/DDBJ whole genome shotgun (WGS) entry which is preliminary data.</text>
</comment>
<dbReference type="Pfam" id="PF09994">
    <property type="entry name" value="T6SS_Tle1-like_cat"/>
    <property type="match status" value="2"/>
</dbReference>
<dbReference type="AlphaFoldDB" id="A0AAJ0HUI8"/>
<keyword evidence="3" id="KW-1185">Reference proteome</keyword>
<reference evidence="2" key="2">
    <citation type="submission" date="2023-06" db="EMBL/GenBank/DDBJ databases">
        <authorList>
            <consortium name="Lawrence Berkeley National Laboratory"/>
            <person name="Haridas S."/>
            <person name="Hensen N."/>
            <person name="Bonometti L."/>
            <person name="Westerberg I."/>
            <person name="Brannstrom I.O."/>
            <person name="Guillou S."/>
            <person name="Cros-Aarteil S."/>
            <person name="Calhoun S."/>
            <person name="Kuo A."/>
            <person name="Mondo S."/>
            <person name="Pangilinan J."/>
            <person name="Riley R."/>
            <person name="Labutti K."/>
            <person name="Andreopoulos B."/>
            <person name="Lipzen A."/>
            <person name="Chen C."/>
            <person name="Yanf M."/>
            <person name="Daum C."/>
            <person name="Ng V."/>
            <person name="Clum A."/>
            <person name="Steindorff A."/>
            <person name="Ohm R."/>
            <person name="Martin F."/>
            <person name="Silar P."/>
            <person name="Natvig D."/>
            <person name="Lalanne C."/>
            <person name="Gautier V."/>
            <person name="Ament-Velasquez S.L."/>
            <person name="Kruys A."/>
            <person name="Hutchinson M.I."/>
            <person name="Powell A.J."/>
            <person name="Barry K."/>
            <person name="Miller A.N."/>
            <person name="Grigoriev I.V."/>
            <person name="Debuchy R."/>
            <person name="Gladieux P."/>
            <person name="Thoren M.H."/>
            <person name="Johannesson H."/>
        </authorList>
    </citation>
    <scope>NUCLEOTIDE SEQUENCE</scope>
    <source>
        <strain evidence="2">CBS 955.72</strain>
    </source>
</reference>
<feature type="domain" description="T6SS Phospholipase effector Tle1-like catalytic" evidence="1">
    <location>
        <begin position="95"/>
        <end position="166"/>
    </location>
</feature>
<dbReference type="PANTHER" id="PTHR33840:SF1">
    <property type="entry name" value="TLE1 PHOSPHOLIPASE DOMAIN-CONTAINING PROTEIN"/>
    <property type="match status" value="1"/>
</dbReference>
<proteinExistence type="predicted"/>
<dbReference type="InterPro" id="IPR018712">
    <property type="entry name" value="Tle1-like_cat"/>
</dbReference>
<sequence>MTVKPFTCAHKSEHFLNSKRLVICCDGTWNNTNDLGFGPATNVSRLSGAVAHKCCSGMPQLVYYHPGAGTESSKNTMSLCCRHKIGTNKDGDKYEYRPLEGSVKAVGVWDTVGSLGMPKIPPFYHNGRGDSEIRFESLDVHPNGEHAFHAIALDEWRTAFNCTVWGMGFIKNPDGATPYPDWLWSSLSAPAKKAFGQSTDYVTRTPGNYLADGEPKISLVEPNEWVHPCVRLRYLCDGPEVDDLDGGVSVEARTGA</sequence>
<evidence type="ECO:0000313" key="3">
    <source>
        <dbReference type="Proteomes" id="UP001275084"/>
    </source>
</evidence>
<gene>
    <name evidence="2" type="ORF">B0T25DRAFT_596166</name>
</gene>
<reference evidence="2" key="1">
    <citation type="journal article" date="2023" name="Mol. Phylogenet. Evol.">
        <title>Genome-scale phylogeny and comparative genomics of the fungal order Sordariales.</title>
        <authorList>
            <person name="Hensen N."/>
            <person name="Bonometti L."/>
            <person name="Westerberg I."/>
            <person name="Brannstrom I.O."/>
            <person name="Guillou S."/>
            <person name="Cros-Aarteil S."/>
            <person name="Calhoun S."/>
            <person name="Haridas S."/>
            <person name="Kuo A."/>
            <person name="Mondo S."/>
            <person name="Pangilinan J."/>
            <person name="Riley R."/>
            <person name="LaButti K."/>
            <person name="Andreopoulos B."/>
            <person name="Lipzen A."/>
            <person name="Chen C."/>
            <person name="Yan M."/>
            <person name="Daum C."/>
            <person name="Ng V."/>
            <person name="Clum A."/>
            <person name="Steindorff A."/>
            <person name="Ohm R.A."/>
            <person name="Martin F."/>
            <person name="Silar P."/>
            <person name="Natvig D.O."/>
            <person name="Lalanne C."/>
            <person name="Gautier V."/>
            <person name="Ament-Velasquez S.L."/>
            <person name="Kruys A."/>
            <person name="Hutchinson M.I."/>
            <person name="Powell A.J."/>
            <person name="Barry K."/>
            <person name="Miller A.N."/>
            <person name="Grigoriev I.V."/>
            <person name="Debuchy R."/>
            <person name="Gladieux P."/>
            <person name="Hiltunen Thoren M."/>
            <person name="Johannesson H."/>
        </authorList>
    </citation>
    <scope>NUCLEOTIDE SEQUENCE</scope>
    <source>
        <strain evidence="2">CBS 955.72</strain>
    </source>
</reference>
<dbReference type="EMBL" id="JAUIQD010000001">
    <property type="protein sequence ID" value="KAK3363155.1"/>
    <property type="molecule type" value="Genomic_DNA"/>
</dbReference>
<accession>A0AAJ0HUI8</accession>
<dbReference type="PANTHER" id="PTHR33840">
    <property type="match status" value="1"/>
</dbReference>
<feature type="domain" description="T6SS Phospholipase effector Tle1-like catalytic" evidence="1">
    <location>
        <begin position="19"/>
        <end position="75"/>
    </location>
</feature>
<evidence type="ECO:0000259" key="1">
    <source>
        <dbReference type="Pfam" id="PF09994"/>
    </source>
</evidence>
<protein>
    <recommendedName>
        <fullName evidence="1">T6SS Phospholipase effector Tle1-like catalytic domain-containing protein</fullName>
    </recommendedName>
</protein>
<evidence type="ECO:0000313" key="2">
    <source>
        <dbReference type="EMBL" id="KAK3363155.1"/>
    </source>
</evidence>
<dbReference type="Proteomes" id="UP001275084">
    <property type="component" value="Unassembled WGS sequence"/>
</dbReference>
<name>A0AAJ0HUI8_9PEZI</name>